<accession>A0A382J785</accession>
<organism evidence="1">
    <name type="scientific">marine metagenome</name>
    <dbReference type="NCBI Taxonomy" id="408172"/>
    <lineage>
        <taxon>unclassified sequences</taxon>
        <taxon>metagenomes</taxon>
        <taxon>ecological metagenomes</taxon>
    </lineage>
</organism>
<dbReference type="AlphaFoldDB" id="A0A382J785"/>
<name>A0A382J785_9ZZZZ</name>
<reference evidence="1" key="1">
    <citation type="submission" date="2018-05" db="EMBL/GenBank/DDBJ databases">
        <authorList>
            <person name="Lanie J.A."/>
            <person name="Ng W.-L."/>
            <person name="Kazmierczak K.M."/>
            <person name="Andrzejewski T.M."/>
            <person name="Davidsen T.M."/>
            <person name="Wayne K.J."/>
            <person name="Tettelin H."/>
            <person name="Glass J.I."/>
            <person name="Rusch D."/>
            <person name="Podicherti R."/>
            <person name="Tsui H.-C.T."/>
            <person name="Winkler M.E."/>
        </authorList>
    </citation>
    <scope>NUCLEOTIDE SEQUENCE</scope>
</reference>
<gene>
    <name evidence="1" type="ORF">METZ01_LOCUS260259</name>
</gene>
<sequence>MGHPPLVNVQSVNVKIAIANIVNVVVKRNN</sequence>
<protein>
    <submittedName>
        <fullName evidence="1">Uncharacterized protein</fullName>
    </submittedName>
</protein>
<dbReference type="EMBL" id="UINC01072043">
    <property type="protein sequence ID" value="SVC07405.1"/>
    <property type="molecule type" value="Genomic_DNA"/>
</dbReference>
<proteinExistence type="predicted"/>
<evidence type="ECO:0000313" key="1">
    <source>
        <dbReference type="EMBL" id="SVC07405.1"/>
    </source>
</evidence>